<evidence type="ECO:0000313" key="2">
    <source>
        <dbReference type="Proteomes" id="UP000027665"/>
    </source>
</evidence>
<name>A0A073J4U0_9BACT</name>
<dbReference type="EMBL" id="JMKI01000016">
    <property type="protein sequence ID" value="KEJ92732.1"/>
    <property type="molecule type" value="Genomic_DNA"/>
</dbReference>
<accession>A0A073J4U0</accession>
<protein>
    <submittedName>
        <fullName evidence="1">Uncharacterized protein</fullName>
    </submittedName>
</protein>
<reference evidence="1 2" key="1">
    <citation type="submission" date="2014-04" db="EMBL/GenBank/DDBJ databases">
        <title>Draft Genome Sequence of Synergistes jonesii.</title>
        <authorList>
            <person name="Coil D.A."/>
            <person name="Eisen J.A."/>
            <person name="Holland-Moritz H.E."/>
        </authorList>
    </citation>
    <scope>NUCLEOTIDE SEQUENCE [LARGE SCALE GENOMIC DNA]</scope>
    <source>
        <strain evidence="1 2">78-1</strain>
    </source>
</reference>
<keyword evidence="2" id="KW-1185">Reference proteome</keyword>
<gene>
    <name evidence="1" type="ORF">EH55_00720</name>
</gene>
<organism evidence="1 2">
    <name type="scientific">Synergistes jonesii</name>
    <dbReference type="NCBI Taxonomy" id="2754"/>
    <lineage>
        <taxon>Bacteria</taxon>
        <taxon>Thermotogati</taxon>
        <taxon>Synergistota</taxon>
        <taxon>Synergistia</taxon>
        <taxon>Synergistales</taxon>
        <taxon>Synergistaceae</taxon>
        <taxon>Synergistes</taxon>
    </lineage>
</organism>
<evidence type="ECO:0000313" key="1">
    <source>
        <dbReference type="EMBL" id="KEJ92732.1"/>
    </source>
</evidence>
<comment type="caution">
    <text evidence="1">The sequence shown here is derived from an EMBL/GenBank/DDBJ whole genome shotgun (WGS) entry which is preliminary data.</text>
</comment>
<dbReference type="eggNOG" id="COG1373">
    <property type="taxonomic scope" value="Bacteria"/>
</dbReference>
<sequence>MYGLSMREISGVEFEKPFIPSKEYFSERGKHPESVDRGDVWRAIHRGSMPAMSANPEYDWDVYYSSYLRAYLERDVRSLYTGIADPPLYFCATMTASK</sequence>
<proteinExistence type="predicted"/>
<dbReference type="Proteomes" id="UP000027665">
    <property type="component" value="Unassembled WGS sequence"/>
</dbReference>
<dbReference type="AlphaFoldDB" id="A0A073J4U0"/>